<dbReference type="Gene3D" id="3.30.1450.10">
    <property type="match status" value="1"/>
</dbReference>
<dbReference type="InterPro" id="IPR037873">
    <property type="entry name" value="BamE-like"/>
</dbReference>
<evidence type="ECO:0000313" key="3">
    <source>
        <dbReference type="EMBL" id="TXK00469.1"/>
    </source>
</evidence>
<protein>
    <submittedName>
        <fullName evidence="3">Outer membrane protein assembly factor BamE</fullName>
    </submittedName>
</protein>
<dbReference type="RefSeq" id="WP_119641607.1">
    <property type="nucleotide sequence ID" value="NZ_QXFJ01000030.1"/>
</dbReference>
<keyword evidence="5" id="KW-1185">Reference proteome</keyword>
<reference evidence="2 4" key="1">
    <citation type="submission" date="2018-08" db="EMBL/GenBank/DDBJ databases">
        <title>Proposal of Muricauda 72 sp.nov. and Muricauda NH166 sp.nov., isolated from seawater.</title>
        <authorList>
            <person name="Cheng H."/>
            <person name="Wu Y.-H."/>
            <person name="Guo L.-L."/>
            <person name="Xu X.-W."/>
        </authorList>
    </citation>
    <scope>NUCLEOTIDE SEQUENCE [LARGE SCALE GENOMIC DNA]</scope>
    <source>
        <strain evidence="2 4">NH166</strain>
    </source>
</reference>
<evidence type="ECO:0000313" key="4">
    <source>
        <dbReference type="Proteomes" id="UP000284189"/>
    </source>
</evidence>
<proteinExistence type="predicted"/>
<sequence>MKQTITLLACLCFVCCGVQQNLKVSYKLSSGMTKAEVENIMGAPAKSDFKQNVEEWHYCRTGFNSDEFLALFFYEGKLVEKLNYTVTLADTRGATGSCSKFIKMGNYREPDRIIELRMR</sequence>
<keyword evidence="1" id="KW-0732">Signal</keyword>
<reference evidence="3 5" key="2">
    <citation type="submission" date="2019-07" db="EMBL/GenBank/DDBJ databases">
        <title>Draft genome of two Muricauda strains isolated from deep sea.</title>
        <authorList>
            <person name="Sun C."/>
        </authorList>
    </citation>
    <scope>NUCLEOTIDE SEQUENCE [LARGE SCALE GENOMIC DNA]</scope>
    <source>
        <strain evidence="3 5">NH166</strain>
    </source>
</reference>
<dbReference type="AlphaFoldDB" id="A0A418N4T4"/>
<gene>
    <name evidence="2" type="ORF">D2U88_16430</name>
    <name evidence="3" type="ORF">FQ019_16240</name>
</gene>
<dbReference type="EMBL" id="VNWL01000029">
    <property type="protein sequence ID" value="TXK00469.1"/>
    <property type="molecule type" value="Genomic_DNA"/>
</dbReference>
<accession>A0A418N4T4</accession>
<dbReference type="EMBL" id="QXFJ01000030">
    <property type="protein sequence ID" value="RIV68769.1"/>
    <property type="molecule type" value="Genomic_DNA"/>
</dbReference>
<dbReference type="Proteomes" id="UP000321528">
    <property type="component" value="Unassembled WGS sequence"/>
</dbReference>
<evidence type="ECO:0000313" key="5">
    <source>
        <dbReference type="Proteomes" id="UP000321528"/>
    </source>
</evidence>
<dbReference type="Proteomes" id="UP000284189">
    <property type="component" value="Unassembled WGS sequence"/>
</dbReference>
<evidence type="ECO:0000313" key="2">
    <source>
        <dbReference type="EMBL" id="RIV68769.1"/>
    </source>
</evidence>
<name>A0A418N4T4_9FLAO</name>
<evidence type="ECO:0000256" key="1">
    <source>
        <dbReference type="ARBA" id="ARBA00022729"/>
    </source>
</evidence>
<comment type="caution">
    <text evidence="2">The sequence shown here is derived from an EMBL/GenBank/DDBJ whole genome shotgun (WGS) entry which is preliminary data.</text>
</comment>
<organism evidence="2 4">
    <name type="scientific">Flagellimonas aequoris</name>
    <dbReference type="NCBI Taxonomy" id="2306997"/>
    <lineage>
        <taxon>Bacteria</taxon>
        <taxon>Pseudomonadati</taxon>
        <taxon>Bacteroidota</taxon>
        <taxon>Flavobacteriia</taxon>
        <taxon>Flavobacteriales</taxon>
        <taxon>Flavobacteriaceae</taxon>
        <taxon>Flagellimonas</taxon>
    </lineage>
</organism>
<dbReference type="OrthoDB" id="1014870at2"/>